<dbReference type="OrthoDB" id="1909482at2759"/>
<dbReference type="AlphaFoldDB" id="A0A9N7RMY3"/>
<keyword evidence="3" id="KW-0675">Receptor</keyword>
<gene>
    <name evidence="3" type="ORF">SHERM_03953</name>
</gene>
<comment type="subcellular location">
    <subcellularLocation>
        <location evidence="1">Membrane</location>
        <topology evidence="1">Single-pass type I membrane protein</topology>
    </subcellularLocation>
</comment>
<evidence type="ECO:0000313" key="3">
    <source>
        <dbReference type="EMBL" id="CAA0836920.1"/>
    </source>
</evidence>
<dbReference type="PANTHER" id="PTHR48006">
    <property type="entry name" value="LEUCINE-RICH REPEAT-CONTAINING PROTEIN DDB_G0281931-RELATED"/>
    <property type="match status" value="1"/>
</dbReference>
<dbReference type="Gene3D" id="3.80.10.10">
    <property type="entry name" value="Ribonuclease Inhibitor"/>
    <property type="match status" value="2"/>
</dbReference>
<reference evidence="3" key="1">
    <citation type="submission" date="2019-12" db="EMBL/GenBank/DDBJ databases">
        <authorList>
            <person name="Scholes J."/>
        </authorList>
    </citation>
    <scope>NUCLEOTIDE SEQUENCE</scope>
</reference>
<keyword evidence="3" id="KW-0418">Kinase</keyword>
<organism evidence="3 4">
    <name type="scientific">Striga hermonthica</name>
    <name type="common">Purple witchweed</name>
    <name type="synonym">Buchnera hermonthica</name>
    <dbReference type="NCBI Taxonomy" id="68872"/>
    <lineage>
        <taxon>Eukaryota</taxon>
        <taxon>Viridiplantae</taxon>
        <taxon>Streptophyta</taxon>
        <taxon>Embryophyta</taxon>
        <taxon>Tracheophyta</taxon>
        <taxon>Spermatophyta</taxon>
        <taxon>Magnoliopsida</taxon>
        <taxon>eudicotyledons</taxon>
        <taxon>Gunneridae</taxon>
        <taxon>Pentapetalae</taxon>
        <taxon>asterids</taxon>
        <taxon>lamiids</taxon>
        <taxon>Lamiales</taxon>
        <taxon>Orobanchaceae</taxon>
        <taxon>Buchnereae</taxon>
        <taxon>Striga</taxon>
    </lineage>
</organism>
<dbReference type="Proteomes" id="UP001153555">
    <property type="component" value="Unassembled WGS sequence"/>
</dbReference>
<dbReference type="GO" id="GO:0016301">
    <property type="term" value="F:kinase activity"/>
    <property type="evidence" value="ECO:0007669"/>
    <property type="project" value="UniProtKB-KW"/>
</dbReference>
<dbReference type="PANTHER" id="PTHR48006:SF60">
    <property type="entry name" value="PROTEIN KINASE DOMAIN-CONTAINING PROTEIN"/>
    <property type="match status" value="1"/>
</dbReference>
<name>A0A9N7RMY3_STRHE</name>
<comment type="caution">
    <text evidence="3">The sequence shown here is derived from an EMBL/GenBank/DDBJ whole genome shotgun (WGS) entry which is preliminary data.</text>
</comment>
<evidence type="ECO:0000256" key="1">
    <source>
        <dbReference type="ARBA" id="ARBA00004479"/>
    </source>
</evidence>
<protein>
    <submittedName>
        <fullName evidence="3">Probable LRR receptor-like serine/threonine-protein kinase</fullName>
    </submittedName>
</protein>
<evidence type="ECO:0000313" key="4">
    <source>
        <dbReference type="Proteomes" id="UP001153555"/>
    </source>
</evidence>
<dbReference type="SUPFAM" id="SSF52058">
    <property type="entry name" value="L domain-like"/>
    <property type="match status" value="2"/>
</dbReference>
<accession>A0A9N7RMY3</accession>
<evidence type="ECO:0000256" key="2">
    <source>
        <dbReference type="SAM" id="MobiDB-lite"/>
    </source>
</evidence>
<proteinExistence type="predicted"/>
<keyword evidence="4" id="KW-1185">Reference proteome</keyword>
<sequence length="324" mass="35383">MINSTCFLVLSDLTGNYINGSIPAIFGQLRVTSLSSSLHGNSSSDPIPAEIGNIAASESLDLEDNLLEGNLPSAVKFRVCYTSSVWPPLCAAPEIVEGLFALPGSATMVVVGVLSDAVPNPTQPASTRRKFFTGKRNSWKTGASSRCRSSSLHGNSSSDPIPAEIGNIAASESLDLEDNLLEGNLPSSIGNLRNLNRLLLNHFNGTVPSIFDNLRNLTDFRIDVSTLSGIIPEFIGYWIRLTRLDMQGTSMEGPIPARIPPELRFLLQLCIPFKYREAEDGNVSPEKIVEVLMINSYSGHGLLFPKLRRQQREKPWKRLGFEGI</sequence>
<dbReference type="InterPro" id="IPR051824">
    <property type="entry name" value="LRR_Rcpt-Like_S/T_Kinase"/>
</dbReference>
<feature type="region of interest" description="Disordered" evidence="2">
    <location>
        <begin position="138"/>
        <end position="158"/>
    </location>
</feature>
<keyword evidence="3" id="KW-0808">Transferase</keyword>
<dbReference type="Pfam" id="PF00560">
    <property type="entry name" value="LRR_1"/>
    <property type="match status" value="1"/>
</dbReference>
<dbReference type="EMBL" id="CACSLK010030184">
    <property type="protein sequence ID" value="CAA0836920.1"/>
    <property type="molecule type" value="Genomic_DNA"/>
</dbReference>
<dbReference type="InterPro" id="IPR001611">
    <property type="entry name" value="Leu-rich_rpt"/>
</dbReference>
<dbReference type="InterPro" id="IPR032675">
    <property type="entry name" value="LRR_dom_sf"/>
</dbReference>
<dbReference type="GO" id="GO:0016020">
    <property type="term" value="C:membrane"/>
    <property type="evidence" value="ECO:0007669"/>
    <property type="project" value="UniProtKB-SubCell"/>
</dbReference>